<accession>A0ABT1XMC7</accession>
<keyword evidence="7" id="KW-1185">Reference proteome</keyword>
<dbReference type="Pfam" id="PF01925">
    <property type="entry name" value="TauE"/>
    <property type="match status" value="1"/>
</dbReference>
<comment type="similarity">
    <text evidence="5">Belongs to the 4-toluene sulfonate uptake permease (TSUP) (TC 2.A.102) family.</text>
</comment>
<keyword evidence="2 5" id="KW-0812">Transmembrane</keyword>
<feature type="transmembrane region" description="Helical" evidence="5">
    <location>
        <begin position="206"/>
        <end position="227"/>
    </location>
</feature>
<keyword evidence="3 5" id="KW-1133">Transmembrane helix</keyword>
<dbReference type="PANTHER" id="PTHR43701">
    <property type="entry name" value="MEMBRANE TRANSPORTER PROTEIN MJ0441-RELATED"/>
    <property type="match status" value="1"/>
</dbReference>
<evidence type="ECO:0000313" key="6">
    <source>
        <dbReference type="EMBL" id="MCR2747422.1"/>
    </source>
</evidence>
<dbReference type="InterPro" id="IPR002781">
    <property type="entry name" value="TM_pro_TauE-like"/>
</dbReference>
<reference evidence="6" key="1">
    <citation type="submission" date="2022-07" db="EMBL/GenBank/DDBJ databases">
        <authorList>
            <person name="Xamxidin M."/>
        </authorList>
    </citation>
    <scope>NUCLEOTIDE SEQUENCE</scope>
    <source>
        <strain evidence="6">YS8-69</strain>
    </source>
</reference>
<dbReference type="PANTHER" id="PTHR43701:SF2">
    <property type="entry name" value="MEMBRANE TRANSPORTER PROTEIN YJNA-RELATED"/>
    <property type="match status" value="1"/>
</dbReference>
<keyword evidence="5" id="KW-1003">Cell membrane</keyword>
<comment type="subcellular location">
    <subcellularLocation>
        <location evidence="5">Cell membrane</location>
        <topology evidence="5">Multi-pass membrane protein</topology>
    </subcellularLocation>
    <subcellularLocation>
        <location evidence="1">Membrane</location>
        <topology evidence="1">Multi-pass membrane protein</topology>
    </subcellularLocation>
</comment>
<dbReference type="EMBL" id="JANKHG010000018">
    <property type="protein sequence ID" value="MCR2747422.1"/>
    <property type="molecule type" value="Genomic_DNA"/>
</dbReference>
<feature type="transmembrane region" description="Helical" evidence="5">
    <location>
        <begin position="74"/>
        <end position="92"/>
    </location>
</feature>
<feature type="transmembrane region" description="Helical" evidence="5">
    <location>
        <begin position="142"/>
        <end position="169"/>
    </location>
</feature>
<dbReference type="Proteomes" id="UP001165267">
    <property type="component" value="Unassembled WGS sequence"/>
</dbReference>
<evidence type="ECO:0000313" key="7">
    <source>
        <dbReference type="Proteomes" id="UP001165267"/>
    </source>
</evidence>
<proteinExistence type="inferred from homology"/>
<evidence type="ECO:0000256" key="5">
    <source>
        <dbReference type="RuleBase" id="RU363041"/>
    </source>
</evidence>
<dbReference type="InterPro" id="IPR051598">
    <property type="entry name" value="TSUP/Inactive_protease-like"/>
</dbReference>
<gene>
    <name evidence="6" type="ORF">NSP04_12235</name>
</gene>
<name>A0ABT1XMC7_9BURK</name>
<protein>
    <recommendedName>
        <fullName evidence="5">Probable membrane transporter protein</fullName>
    </recommendedName>
</protein>
<feature type="transmembrane region" description="Helical" evidence="5">
    <location>
        <begin position="239"/>
        <end position="256"/>
    </location>
</feature>
<evidence type="ECO:0000256" key="4">
    <source>
        <dbReference type="ARBA" id="ARBA00023136"/>
    </source>
</evidence>
<evidence type="ECO:0000256" key="1">
    <source>
        <dbReference type="ARBA" id="ARBA00004141"/>
    </source>
</evidence>
<evidence type="ECO:0000256" key="2">
    <source>
        <dbReference type="ARBA" id="ARBA00022692"/>
    </source>
</evidence>
<feature type="transmembrane region" description="Helical" evidence="5">
    <location>
        <begin position="181"/>
        <end position="200"/>
    </location>
</feature>
<evidence type="ECO:0000256" key="3">
    <source>
        <dbReference type="ARBA" id="ARBA00022989"/>
    </source>
</evidence>
<feature type="transmembrane region" description="Helical" evidence="5">
    <location>
        <begin position="104"/>
        <end position="122"/>
    </location>
</feature>
<keyword evidence="4 5" id="KW-0472">Membrane</keyword>
<organism evidence="6 7">
    <name type="scientific">Limnobacter parvus</name>
    <dbReference type="NCBI Taxonomy" id="2939690"/>
    <lineage>
        <taxon>Bacteria</taxon>
        <taxon>Pseudomonadati</taxon>
        <taxon>Pseudomonadota</taxon>
        <taxon>Betaproteobacteria</taxon>
        <taxon>Burkholderiales</taxon>
        <taxon>Burkholderiaceae</taxon>
        <taxon>Limnobacter</taxon>
    </lineage>
</organism>
<dbReference type="RefSeq" id="WP_257512634.1">
    <property type="nucleotide sequence ID" value="NZ_JANKHG010000018.1"/>
</dbReference>
<sequence>MSWLALPDLLLILSLGAALGFFGGLFGIGGGIIAVPLFIIGFGMDQALAQGTALVLMVPNLLIGWWRYHKHHHMPWIAVLAIGISATITTWLTAKLAVQLDQNVLHWIFNLFVLAVGFRMLMLRKNPSDGNTLSNEPRTVTMPFVGVLGGTSMGLLGMGGGLVATPLLTSVFKHTQTTAQALSLALVAPSSVMALTTYANAHRVDWALGLPLAFGGLFTVSAGVAIAHYLPEKALRRSFAVVMIIAAIWLIVQSLHTH</sequence>
<feature type="transmembrane region" description="Helical" evidence="5">
    <location>
        <begin position="47"/>
        <end position="68"/>
    </location>
</feature>
<feature type="transmembrane region" description="Helical" evidence="5">
    <location>
        <begin position="12"/>
        <end position="40"/>
    </location>
</feature>
<comment type="caution">
    <text evidence="6">The sequence shown here is derived from an EMBL/GenBank/DDBJ whole genome shotgun (WGS) entry which is preliminary data.</text>
</comment>